<comment type="caution">
    <text evidence="2">The sequence shown here is derived from an EMBL/GenBank/DDBJ whole genome shotgun (WGS) entry which is preliminary data.</text>
</comment>
<proteinExistence type="predicted"/>
<dbReference type="EMBL" id="LJZV01000035">
    <property type="protein sequence ID" value="KZD86921.1"/>
    <property type="molecule type" value="Genomic_DNA"/>
</dbReference>
<name>A0A162SR33_BACIU</name>
<dbReference type="SMART" id="SM00028">
    <property type="entry name" value="TPR"/>
    <property type="match status" value="3"/>
</dbReference>
<dbReference type="SUPFAM" id="SSF48452">
    <property type="entry name" value="TPR-like"/>
    <property type="match status" value="1"/>
</dbReference>
<dbReference type="Pfam" id="PF13424">
    <property type="entry name" value="TPR_12"/>
    <property type="match status" value="1"/>
</dbReference>
<sequence>MISKFIEKRMLNMLDEWYSAMSKRKMNHVCTLKEKIDQHLPKIKKNTKLWMRYQLFQARHQLLFENQNGLDSLFDDLYGLEDKMDDELKYYLYFFSGLYEMVKTAPKHAVHHFKKAEQYLAAIQNTFEAADLYYQTAGAYYLMKSPPLSVQYVKKALHIYLHQFGYIKKVITCKLLLAVNYIDQERYEKAEQLFKEIIKKTQQLHDENLLCHAYYNLGFLKATEKKDQEALLYFRKVLKNQEFEMNSPVSYLHCVYESVRALFKTGNITEAKAVLQKGKELSEKVDIQTIYLKLKTLEALYTSAEDPYEQLLEYVLELEKIEAWVDLEVLLEDITEYYKKKDDFEKAAFFIMRG</sequence>
<evidence type="ECO:0000313" key="2">
    <source>
        <dbReference type="EMBL" id="MBO3795316.1"/>
    </source>
</evidence>
<dbReference type="AlphaFoldDB" id="A0A162SR33"/>
<dbReference type="Proteomes" id="UP000076442">
    <property type="component" value="Unassembled WGS sequence"/>
</dbReference>
<dbReference type="InterPro" id="IPR011990">
    <property type="entry name" value="TPR-like_helical_dom_sf"/>
</dbReference>
<dbReference type="RefSeq" id="WP_042975524.1">
    <property type="nucleotide sequence ID" value="NZ_JAGFPW010000011.1"/>
</dbReference>
<evidence type="ECO:0000313" key="4">
    <source>
        <dbReference type="Proteomes" id="UP000665181"/>
    </source>
</evidence>
<evidence type="ECO:0000313" key="3">
    <source>
        <dbReference type="Proteomes" id="UP000076442"/>
    </source>
</evidence>
<dbReference type="Pfam" id="PF18801">
    <property type="entry name" value="RapH_N"/>
    <property type="match status" value="1"/>
</dbReference>
<protein>
    <submittedName>
        <fullName evidence="2">Aspartate phosphatase RapD</fullName>
    </submittedName>
    <submittedName>
        <fullName evidence="1">Response regulator aspartate phosphatase</fullName>
    </submittedName>
</protein>
<reference evidence="1 3" key="1">
    <citation type="submission" date="2015-09" db="EMBL/GenBank/DDBJ databases">
        <title>Spore heat resistance.</title>
        <authorList>
            <person name="Boekhorst J."/>
            <person name="Berendsen E.M."/>
            <person name="Wells-Bennik M.H."/>
            <person name="Kuipers O.P."/>
        </authorList>
    </citation>
    <scope>NUCLEOTIDE SEQUENCE [LARGE SCALE GENOMIC DNA]</scope>
    <source>
        <strain evidence="1 3">B4122</strain>
    </source>
</reference>
<reference evidence="2" key="2">
    <citation type="submission" date="2021-03" db="EMBL/GenBank/DDBJ databases">
        <title>Isolation of Bacillus subtilis from fermented food sample.</title>
        <authorList>
            <person name="Lakshmanan V."/>
            <person name="Athira K."/>
            <person name="Rajagopal K."/>
        </authorList>
    </citation>
    <scope>NUCLEOTIDE SEQUENCE</scope>
    <source>
        <strain evidence="2">S1</strain>
    </source>
</reference>
<accession>A0A162SR33</accession>
<organism evidence="2 4">
    <name type="scientific">Bacillus subtilis</name>
    <dbReference type="NCBI Taxonomy" id="1423"/>
    <lineage>
        <taxon>Bacteria</taxon>
        <taxon>Bacillati</taxon>
        <taxon>Bacillota</taxon>
        <taxon>Bacilli</taxon>
        <taxon>Bacillales</taxon>
        <taxon>Bacillaceae</taxon>
        <taxon>Bacillus</taxon>
    </lineage>
</organism>
<dbReference type="Proteomes" id="UP000665181">
    <property type="component" value="Unassembled WGS sequence"/>
</dbReference>
<gene>
    <name evidence="2" type="primary">rapD</name>
    <name evidence="1" type="ORF">B4122_4756</name>
    <name evidence="2" type="ORF">J5227_13540</name>
</gene>
<dbReference type="InterPro" id="IPR019734">
    <property type="entry name" value="TPR_rpt"/>
</dbReference>
<evidence type="ECO:0000313" key="1">
    <source>
        <dbReference type="EMBL" id="KZD86921.1"/>
    </source>
</evidence>
<dbReference type="EMBL" id="JAGFPW010000011">
    <property type="protein sequence ID" value="MBO3795316.1"/>
    <property type="molecule type" value="Genomic_DNA"/>
</dbReference>
<dbReference type="Gene3D" id="1.25.40.10">
    <property type="entry name" value="Tetratricopeptide repeat domain"/>
    <property type="match status" value="1"/>
</dbReference>